<name>A0ACC2NTR0_9HYME</name>
<sequence>MMSNNTECVGILKSSTIFRDLSHQAHDTAIRNFSAPIKNPKPPIKEPNAPDIDFKKEDKKKDDKKKKPVIYTEEESQGPTLNPRDIEQVFLSKWGVKLRGVNSQKDVSKSSVKNLQNETKENASRDGKKFFSTDTTQDPLPSNKTRFTVVSTNDEDITSYPIIRRKKRTGSSKLLYKSEPHEFNEEECEYYIPIEVPDNEVPYAWKDAAYKSKALIKTDHSNLPTKLPDMKSIYIRPEASKTTDTKLR</sequence>
<dbReference type="EMBL" id="CM056743">
    <property type="protein sequence ID" value="KAJ8674447.1"/>
    <property type="molecule type" value="Genomic_DNA"/>
</dbReference>
<comment type="caution">
    <text evidence="1">The sequence shown here is derived from an EMBL/GenBank/DDBJ whole genome shotgun (WGS) entry which is preliminary data.</text>
</comment>
<keyword evidence="2" id="KW-1185">Reference proteome</keyword>
<evidence type="ECO:0000313" key="2">
    <source>
        <dbReference type="Proteomes" id="UP001239111"/>
    </source>
</evidence>
<organism evidence="1 2">
    <name type="scientific">Eretmocerus hayati</name>
    <dbReference type="NCBI Taxonomy" id="131215"/>
    <lineage>
        <taxon>Eukaryota</taxon>
        <taxon>Metazoa</taxon>
        <taxon>Ecdysozoa</taxon>
        <taxon>Arthropoda</taxon>
        <taxon>Hexapoda</taxon>
        <taxon>Insecta</taxon>
        <taxon>Pterygota</taxon>
        <taxon>Neoptera</taxon>
        <taxon>Endopterygota</taxon>
        <taxon>Hymenoptera</taxon>
        <taxon>Apocrita</taxon>
        <taxon>Proctotrupomorpha</taxon>
        <taxon>Chalcidoidea</taxon>
        <taxon>Aphelinidae</taxon>
        <taxon>Aphelininae</taxon>
        <taxon>Eretmocerus</taxon>
    </lineage>
</organism>
<evidence type="ECO:0000313" key="1">
    <source>
        <dbReference type="EMBL" id="KAJ8674447.1"/>
    </source>
</evidence>
<reference evidence="1" key="1">
    <citation type="submission" date="2023-04" db="EMBL/GenBank/DDBJ databases">
        <title>A chromosome-level genome assembly of the parasitoid wasp Eretmocerus hayati.</title>
        <authorList>
            <person name="Zhong Y."/>
            <person name="Liu S."/>
            <person name="Liu Y."/>
        </authorList>
    </citation>
    <scope>NUCLEOTIDE SEQUENCE</scope>
    <source>
        <strain evidence="1">ZJU_SS_LIU_2023</strain>
    </source>
</reference>
<dbReference type="Proteomes" id="UP001239111">
    <property type="component" value="Chromosome 3"/>
</dbReference>
<proteinExistence type="predicted"/>
<gene>
    <name evidence="1" type="ORF">QAD02_005709</name>
</gene>
<protein>
    <submittedName>
        <fullName evidence="1">Uncharacterized protein</fullName>
    </submittedName>
</protein>
<accession>A0ACC2NTR0</accession>